<evidence type="ECO:0000313" key="15">
    <source>
        <dbReference type="Proteomes" id="UP000324781"/>
    </source>
</evidence>
<keyword evidence="4" id="KW-0548">Nucleotidyltransferase</keyword>
<evidence type="ECO:0000256" key="7">
    <source>
        <dbReference type="ARBA" id="ARBA00022741"/>
    </source>
</evidence>
<evidence type="ECO:0000256" key="9">
    <source>
        <dbReference type="ARBA" id="ARBA00022840"/>
    </source>
</evidence>
<feature type="compositionally biased region" description="Basic and acidic residues" evidence="12">
    <location>
        <begin position="434"/>
        <end position="454"/>
    </location>
</feature>
<dbReference type="InterPro" id="IPR050238">
    <property type="entry name" value="DNA_Rep/Repair_Clamp_Loader"/>
</dbReference>
<dbReference type="InterPro" id="IPR003593">
    <property type="entry name" value="AAA+_ATPase"/>
</dbReference>
<dbReference type="Gene3D" id="1.10.8.60">
    <property type="match status" value="1"/>
</dbReference>
<accession>A0A1M6BJZ2</accession>
<evidence type="ECO:0000256" key="10">
    <source>
        <dbReference type="ARBA" id="ARBA00022932"/>
    </source>
</evidence>
<evidence type="ECO:0000256" key="2">
    <source>
        <dbReference type="ARBA" id="ARBA00012417"/>
    </source>
</evidence>
<dbReference type="InterPro" id="IPR012763">
    <property type="entry name" value="DNA_pol_III_sug/sutau_N"/>
</dbReference>
<keyword evidence="7" id="KW-0547">Nucleotide-binding</keyword>
<dbReference type="InterPro" id="IPR001270">
    <property type="entry name" value="ClpA/B"/>
</dbReference>
<gene>
    <name evidence="14" type="ORF">SAMN05444373_100338</name>
</gene>
<dbReference type="InterPro" id="IPR045085">
    <property type="entry name" value="HLD_clamp_pol_III_gamma_tau"/>
</dbReference>
<dbReference type="SUPFAM" id="SSF48019">
    <property type="entry name" value="post-AAA+ oligomerization domain-like"/>
    <property type="match status" value="1"/>
</dbReference>
<dbReference type="NCBIfam" id="NF004046">
    <property type="entry name" value="PRK05563.1"/>
    <property type="match status" value="1"/>
</dbReference>
<evidence type="ECO:0000256" key="3">
    <source>
        <dbReference type="ARBA" id="ARBA00022679"/>
    </source>
</evidence>
<dbReference type="EMBL" id="FQZP01000003">
    <property type="protein sequence ID" value="SHI49100.1"/>
    <property type="molecule type" value="Genomic_DNA"/>
</dbReference>
<keyword evidence="5" id="KW-0235">DNA replication</keyword>
<feature type="compositionally biased region" description="Basic and acidic residues" evidence="12">
    <location>
        <begin position="409"/>
        <end position="420"/>
    </location>
</feature>
<dbReference type="Pfam" id="PF12169">
    <property type="entry name" value="DNA_pol3_gamma3"/>
    <property type="match status" value="1"/>
</dbReference>
<dbReference type="NCBIfam" id="TIGR02397">
    <property type="entry name" value="dnaX_nterm"/>
    <property type="match status" value="1"/>
</dbReference>
<sequence length="568" mass="62928">MPATGMDGEIMAHLALYRKWRPLTFDDVVEQRHIVETLKNSIKTNSPSHAYLFCGTRGTGKTTLAKILARAVNCLHPVDGNPCNQCEVCKGILDGSIIDVIEIDAASNNGVDDVRQIKEAVMYVPAVTRYKVYIIDEVHMLSTGAFNALLKTLEEPPESVIFILATTEPHKIPATILSRCQRFDFKRISMRGISSRLEVIAQDMGISCEPSALTLIARLAQGGMRDAISLLDQCISTGTRRLTREDVIAVSGLTALKTVDAIAEALVDRDAPGALMQIDQAYASGRDLAPLCGQLVEWFRNLMLLQTGGDALKLVDVDEADLERLGRAAGRISHEETIAMIRELSETESRLRWSENQRILMEVTVVRLCTRSLEGADVSERLQMLESRLDALERKMSGIADGAMIPRRTAAETPDRHDVPDYGMAQPESPASVKTEKKQAIRRPHEGEAPQGRTELKEWPEVLEHLRSAGRMKVYAYLLDTRCLLTDGATAVVVVGRDEQLKKNILNRNESLEAIEEALLQVTGTPMKVRIKDEVELGLVEDVNESDPVLEKVKRFAMDNGLNLEIVE</sequence>
<keyword evidence="3" id="KW-0808">Transferase</keyword>
<dbReference type="GO" id="GO:0003887">
    <property type="term" value="F:DNA-directed DNA polymerase activity"/>
    <property type="evidence" value="ECO:0007669"/>
    <property type="project" value="UniProtKB-KW"/>
</dbReference>
<name>A0A1M6BJZ2_9FIRM</name>
<dbReference type="Gene3D" id="1.20.272.10">
    <property type="match status" value="1"/>
</dbReference>
<dbReference type="GO" id="GO:0003677">
    <property type="term" value="F:DNA binding"/>
    <property type="evidence" value="ECO:0007669"/>
    <property type="project" value="InterPro"/>
</dbReference>
<evidence type="ECO:0000256" key="4">
    <source>
        <dbReference type="ARBA" id="ARBA00022695"/>
    </source>
</evidence>
<evidence type="ECO:0000256" key="5">
    <source>
        <dbReference type="ARBA" id="ARBA00022705"/>
    </source>
</evidence>
<dbReference type="GO" id="GO:0009360">
    <property type="term" value="C:DNA polymerase III complex"/>
    <property type="evidence" value="ECO:0007669"/>
    <property type="project" value="InterPro"/>
</dbReference>
<dbReference type="GO" id="GO:0046872">
    <property type="term" value="F:metal ion binding"/>
    <property type="evidence" value="ECO:0007669"/>
    <property type="project" value="UniProtKB-KW"/>
</dbReference>
<feature type="domain" description="AAA+ ATPase" evidence="13">
    <location>
        <begin position="47"/>
        <end position="189"/>
    </location>
</feature>
<dbReference type="CDD" id="cd18137">
    <property type="entry name" value="HLD_clamp_pol_III_gamma_tau"/>
    <property type="match status" value="1"/>
</dbReference>
<keyword evidence="10" id="KW-0239">DNA-directed DNA polymerase</keyword>
<evidence type="ECO:0000256" key="11">
    <source>
        <dbReference type="ARBA" id="ARBA00049244"/>
    </source>
</evidence>
<evidence type="ECO:0000256" key="1">
    <source>
        <dbReference type="ARBA" id="ARBA00006360"/>
    </source>
</evidence>
<dbReference type="EC" id="2.7.7.7" evidence="2"/>
<dbReference type="SUPFAM" id="SSF52540">
    <property type="entry name" value="P-loop containing nucleoside triphosphate hydrolases"/>
    <property type="match status" value="1"/>
</dbReference>
<dbReference type="Pfam" id="PF13177">
    <property type="entry name" value="DNA_pol3_delta2"/>
    <property type="match status" value="1"/>
</dbReference>
<dbReference type="FunFam" id="3.40.50.300:FF:000014">
    <property type="entry name" value="DNA polymerase III subunit gamma/tau"/>
    <property type="match status" value="1"/>
</dbReference>
<protein>
    <recommendedName>
        <fullName evidence="2">DNA-directed DNA polymerase</fullName>
        <ecNumber evidence="2">2.7.7.7</ecNumber>
    </recommendedName>
</protein>
<keyword evidence="6" id="KW-0479">Metal-binding</keyword>
<comment type="similarity">
    <text evidence="1">Belongs to the DnaX/STICHEL family.</text>
</comment>
<dbReference type="PRINTS" id="PR00300">
    <property type="entry name" value="CLPPROTEASEA"/>
</dbReference>
<keyword evidence="9" id="KW-0067">ATP-binding</keyword>
<dbReference type="OrthoDB" id="9810148at2"/>
<evidence type="ECO:0000256" key="8">
    <source>
        <dbReference type="ARBA" id="ARBA00022833"/>
    </source>
</evidence>
<dbReference type="InterPro" id="IPR027417">
    <property type="entry name" value="P-loop_NTPase"/>
</dbReference>
<comment type="catalytic activity">
    <reaction evidence="11">
        <text>DNA(n) + a 2'-deoxyribonucleoside 5'-triphosphate = DNA(n+1) + diphosphate</text>
        <dbReference type="Rhea" id="RHEA:22508"/>
        <dbReference type="Rhea" id="RHEA-COMP:17339"/>
        <dbReference type="Rhea" id="RHEA-COMP:17340"/>
        <dbReference type="ChEBI" id="CHEBI:33019"/>
        <dbReference type="ChEBI" id="CHEBI:61560"/>
        <dbReference type="ChEBI" id="CHEBI:173112"/>
        <dbReference type="EC" id="2.7.7.7"/>
    </reaction>
</comment>
<dbReference type="PANTHER" id="PTHR11669:SF0">
    <property type="entry name" value="PROTEIN STICHEL-LIKE 2"/>
    <property type="match status" value="1"/>
</dbReference>
<dbReference type="InterPro" id="IPR022754">
    <property type="entry name" value="DNA_pol_III_gamma-3"/>
</dbReference>
<evidence type="ECO:0000256" key="12">
    <source>
        <dbReference type="SAM" id="MobiDB-lite"/>
    </source>
</evidence>
<dbReference type="Pfam" id="PF22608">
    <property type="entry name" value="DNAX_ATPase_lid"/>
    <property type="match status" value="1"/>
</dbReference>
<dbReference type="Gene3D" id="3.40.50.300">
    <property type="entry name" value="P-loop containing nucleotide triphosphate hydrolases"/>
    <property type="match status" value="1"/>
</dbReference>
<dbReference type="AlphaFoldDB" id="A0A1M6BJZ2"/>
<evidence type="ECO:0000259" key="13">
    <source>
        <dbReference type="SMART" id="SM00382"/>
    </source>
</evidence>
<organism evidence="14 15">
    <name type="scientific">Thermoclostridium caenicola</name>
    <dbReference type="NCBI Taxonomy" id="659425"/>
    <lineage>
        <taxon>Bacteria</taxon>
        <taxon>Bacillati</taxon>
        <taxon>Bacillota</taxon>
        <taxon>Clostridia</taxon>
        <taxon>Eubacteriales</taxon>
        <taxon>Oscillospiraceae</taxon>
        <taxon>Thermoclostridium</taxon>
    </lineage>
</organism>
<dbReference type="Proteomes" id="UP000324781">
    <property type="component" value="Unassembled WGS sequence"/>
</dbReference>
<keyword evidence="15" id="KW-1185">Reference proteome</keyword>
<dbReference type="PANTHER" id="PTHR11669">
    <property type="entry name" value="REPLICATION FACTOR C / DNA POLYMERASE III GAMMA-TAU SUBUNIT"/>
    <property type="match status" value="1"/>
</dbReference>
<feature type="region of interest" description="Disordered" evidence="12">
    <location>
        <begin position="403"/>
        <end position="454"/>
    </location>
</feature>
<proteinExistence type="inferred from homology"/>
<keyword evidence="8" id="KW-0862">Zinc</keyword>
<dbReference type="GO" id="GO:0005524">
    <property type="term" value="F:ATP binding"/>
    <property type="evidence" value="ECO:0007669"/>
    <property type="project" value="UniProtKB-KW"/>
</dbReference>
<reference evidence="14 15" key="1">
    <citation type="submission" date="2016-11" db="EMBL/GenBank/DDBJ databases">
        <authorList>
            <person name="Varghese N."/>
            <person name="Submissions S."/>
        </authorList>
    </citation>
    <scope>NUCLEOTIDE SEQUENCE [LARGE SCALE GENOMIC DNA]</scope>
    <source>
        <strain evidence="14 15">DSM 19027</strain>
    </source>
</reference>
<dbReference type="CDD" id="cd00009">
    <property type="entry name" value="AAA"/>
    <property type="match status" value="1"/>
</dbReference>
<dbReference type="SMART" id="SM00382">
    <property type="entry name" value="AAA"/>
    <property type="match status" value="1"/>
</dbReference>
<dbReference type="GO" id="GO:0006261">
    <property type="term" value="P:DNA-templated DNA replication"/>
    <property type="evidence" value="ECO:0007669"/>
    <property type="project" value="TreeGrafter"/>
</dbReference>
<evidence type="ECO:0000256" key="6">
    <source>
        <dbReference type="ARBA" id="ARBA00022723"/>
    </source>
</evidence>
<evidence type="ECO:0000313" key="14">
    <source>
        <dbReference type="EMBL" id="SHI49100.1"/>
    </source>
</evidence>
<dbReference type="InterPro" id="IPR008921">
    <property type="entry name" value="DNA_pol3_clamp-load_cplx_C"/>
</dbReference>